<dbReference type="EMBL" id="QUTE01014166">
    <property type="protein sequence ID" value="RHZ02957.1"/>
    <property type="molecule type" value="Genomic_DNA"/>
</dbReference>
<dbReference type="AlphaFoldDB" id="A0A397EYX2"/>
<evidence type="ECO:0000313" key="1">
    <source>
        <dbReference type="EMBL" id="RHX97234.1"/>
    </source>
</evidence>
<evidence type="ECO:0000313" key="4">
    <source>
        <dbReference type="EMBL" id="RHZ07484.1"/>
    </source>
</evidence>
<evidence type="ECO:0000313" key="2">
    <source>
        <dbReference type="EMBL" id="RHY69119.1"/>
    </source>
</evidence>
<evidence type="ECO:0008006" key="9">
    <source>
        <dbReference type="Google" id="ProtNLM"/>
    </source>
</evidence>
<evidence type="ECO:0000313" key="3">
    <source>
        <dbReference type="EMBL" id="RHZ02957.1"/>
    </source>
</evidence>
<dbReference type="Proteomes" id="UP000266239">
    <property type="component" value="Unassembled WGS sequence"/>
</dbReference>
<evidence type="ECO:0000313" key="5">
    <source>
        <dbReference type="Proteomes" id="UP000266196"/>
    </source>
</evidence>
<dbReference type="Proteomes" id="UP000266643">
    <property type="component" value="Unassembled WGS sequence"/>
</dbReference>
<organism evidence="3 5">
    <name type="scientific">Aphanomyces astaci</name>
    <name type="common">Crayfish plague agent</name>
    <dbReference type="NCBI Taxonomy" id="112090"/>
    <lineage>
        <taxon>Eukaryota</taxon>
        <taxon>Sar</taxon>
        <taxon>Stramenopiles</taxon>
        <taxon>Oomycota</taxon>
        <taxon>Saprolegniomycetes</taxon>
        <taxon>Saprolegniales</taxon>
        <taxon>Verrucalvaceae</taxon>
        <taxon>Aphanomyces</taxon>
    </lineage>
</organism>
<accession>A0A397EYX2</accession>
<proteinExistence type="predicted"/>
<dbReference type="Proteomes" id="UP000266196">
    <property type="component" value="Unassembled WGS sequence"/>
</dbReference>
<evidence type="ECO:0000313" key="6">
    <source>
        <dbReference type="Proteomes" id="UP000266239"/>
    </source>
</evidence>
<protein>
    <recommendedName>
        <fullName evidence="9">DDE-1 domain-containing protein</fullName>
    </recommendedName>
</protein>
<gene>
    <name evidence="1" type="ORF">DYB25_009473</name>
    <name evidence="4" type="ORF">DYB26_013857</name>
    <name evidence="2" type="ORF">DYB30_013298</name>
    <name evidence="3" type="ORF">DYB31_013621</name>
</gene>
<evidence type="ECO:0000313" key="8">
    <source>
        <dbReference type="Proteomes" id="UP000286510"/>
    </source>
</evidence>
<comment type="caution">
    <text evidence="3">The sequence shown here is derived from an EMBL/GenBank/DDBJ whole genome shotgun (WGS) entry which is preliminary data.</text>
</comment>
<evidence type="ECO:0000313" key="7">
    <source>
        <dbReference type="Proteomes" id="UP000266643"/>
    </source>
</evidence>
<dbReference type="EMBL" id="QUTF01016199">
    <property type="protein sequence ID" value="RHZ07484.1"/>
    <property type="molecule type" value="Genomic_DNA"/>
</dbReference>
<sequence>MVPELCELARIETSSTLSRQGDKLPLLIIVKETPGGDIERFDVPTYPAGPVYAVQEKAYMDQRVWSMYLREVLKPAIDCPSVVLADN</sequence>
<name>A0A397EYX2_APHAT</name>
<dbReference type="EMBL" id="QUTA01012841">
    <property type="protein sequence ID" value="RHX97234.1"/>
    <property type="molecule type" value="Genomic_DNA"/>
</dbReference>
<dbReference type="EMBL" id="QUTD01004227">
    <property type="protein sequence ID" value="RHY69119.1"/>
    <property type="molecule type" value="Genomic_DNA"/>
</dbReference>
<dbReference type="Proteomes" id="UP000286510">
    <property type="component" value="Unassembled WGS sequence"/>
</dbReference>
<reference evidence="5 6" key="1">
    <citation type="submission" date="2018-08" db="EMBL/GenBank/DDBJ databases">
        <title>Aphanomyces genome sequencing and annotation.</title>
        <authorList>
            <person name="Minardi D."/>
            <person name="Oidtmann B."/>
            <person name="Van Der Giezen M."/>
            <person name="Studholme D.J."/>
        </authorList>
    </citation>
    <scope>NUCLEOTIDE SEQUENCE [LARGE SCALE GENOMIC DNA]</scope>
    <source>
        <strain evidence="3 5">197901</strain>
        <strain evidence="2 7">D2</strain>
        <strain evidence="4 8">FDL457</strain>
        <strain evidence="1 6">Yx</strain>
    </source>
</reference>